<dbReference type="GO" id="GO:0003723">
    <property type="term" value="F:RNA binding"/>
    <property type="evidence" value="ECO:0007669"/>
    <property type="project" value="UniProtKB-UniRule"/>
</dbReference>
<evidence type="ECO:0000313" key="10">
    <source>
        <dbReference type="EnsemblMetazoa" id="HelroP78255"/>
    </source>
</evidence>
<dbReference type="OMA" id="FLLEMCQ"/>
<evidence type="ECO:0000256" key="4">
    <source>
        <dbReference type="ARBA" id="ARBA00022691"/>
    </source>
</evidence>
<name>T1G399_HELRO</name>
<dbReference type="GeneID" id="20215547"/>
<evidence type="ECO:0000256" key="7">
    <source>
        <dbReference type="PROSITE-ProRule" id="PRU00176"/>
    </source>
</evidence>
<dbReference type="OrthoDB" id="308383at2759"/>
<dbReference type="CTD" id="20215547"/>
<keyword evidence="3" id="KW-0808">Transferase</keyword>
<dbReference type="STRING" id="6412.T1G399"/>
<dbReference type="AlphaFoldDB" id="T1G399"/>
<evidence type="ECO:0000256" key="3">
    <source>
        <dbReference type="ARBA" id="ARBA00022679"/>
    </source>
</evidence>
<dbReference type="InterPro" id="IPR035979">
    <property type="entry name" value="RBD_domain_sf"/>
</dbReference>
<keyword evidence="7" id="KW-0694">RNA-binding</keyword>
<gene>
    <name evidence="10" type="primary">20215547</name>
    <name evidence="9" type="ORF">HELRODRAFT_78255</name>
</gene>
<dbReference type="SUPFAM" id="SSF54928">
    <property type="entry name" value="RNA-binding domain, RBD"/>
    <property type="match status" value="1"/>
</dbReference>
<dbReference type="eggNOG" id="ENOG502S035">
    <property type="taxonomic scope" value="Eukaryota"/>
</dbReference>
<reference evidence="10" key="3">
    <citation type="submission" date="2015-06" db="UniProtKB">
        <authorList>
            <consortium name="EnsemblMetazoa"/>
        </authorList>
    </citation>
    <scope>IDENTIFICATION</scope>
</reference>
<dbReference type="EMBL" id="AMQM01003967">
    <property type="status" value="NOT_ANNOTATED_CDS"/>
    <property type="molecule type" value="Genomic_DNA"/>
</dbReference>
<dbReference type="Proteomes" id="UP000015101">
    <property type="component" value="Unassembled WGS sequence"/>
</dbReference>
<keyword evidence="4" id="KW-0949">S-adenosyl-L-methionine</keyword>
<dbReference type="Pfam" id="PF00076">
    <property type="entry name" value="RRM_1"/>
    <property type="match status" value="1"/>
</dbReference>
<reference evidence="11" key="1">
    <citation type="submission" date="2012-12" db="EMBL/GenBank/DDBJ databases">
        <authorList>
            <person name="Hellsten U."/>
            <person name="Grimwood J."/>
            <person name="Chapman J.A."/>
            <person name="Shapiro H."/>
            <person name="Aerts A."/>
            <person name="Otillar R.P."/>
            <person name="Terry A.Y."/>
            <person name="Boore J.L."/>
            <person name="Simakov O."/>
            <person name="Marletaz F."/>
            <person name="Cho S.-J."/>
            <person name="Edsinger-Gonzales E."/>
            <person name="Havlak P."/>
            <person name="Kuo D.-H."/>
            <person name="Larsson T."/>
            <person name="Lv J."/>
            <person name="Arendt D."/>
            <person name="Savage R."/>
            <person name="Osoegawa K."/>
            <person name="de Jong P."/>
            <person name="Lindberg D.R."/>
            <person name="Seaver E.C."/>
            <person name="Weisblat D.A."/>
            <person name="Putnam N.H."/>
            <person name="Grigoriev I.V."/>
            <person name="Rokhsar D.S."/>
        </authorList>
    </citation>
    <scope>NUCLEOTIDE SEQUENCE</scope>
</reference>
<evidence type="ECO:0000313" key="9">
    <source>
        <dbReference type="EMBL" id="ESO04894.1"/>
    </source>
</evidence>
<dbReference type="InterPro" id="IPR044570">
    <property type="entry name" value="Set1-like"/>
</dbReference>
<reference evidence="9 11" key="2">
    <citation type="journal article" date="2013" name="Nature">
        <title>Insights into bilaterian evolution from three spiralian genomes.</title>
        <authorList>
            <person name="Simakov O."/>
            <person name="Marletaz F."/>
            <person name="Cho S.J."/>
            <person name="Edsinger-Gonzales E."/>
            <person name="Havlak P."/>
            <person name="Hellsten U."/>
            <person name="Kuo D.H."/>
            <person name="Larsson T."/>
            <person name="Lv J."/>
            <person name="Arendt D."/>
            <person name="Savage R."/>
            <person name="Osoegawa K."/>
            <person name="de Jong P."/>
            <person name="Grimwood J."/>
            <person name="Chapman J.A."/>
            <person name="Shapiro H."/>
            <person name="Aerts A."/>
            <person name="Otillar R.P."/>
            <person name="Terry A.Y."/>
            <person name="Boore J.L."/>
            <person name="Grigoriev I.V."/>
            <person name="Lindberg D.R."/>
            <person name="Seaver E.C."/>
            <person name="Weisblat D.A."/>
            <person name="Putnam N.H."/>
            <person name="Rokhsar D.S."/>
        </authorList>
    </citation>
    <scope>NUCLEOTIDE SEQUENCE</scope>
</reference>
<keyword evidence="5" id="KW-0156">Chromatin regulator</keyword>
<dbReference type="KEGG" id="hro:HELRODRAFT_78255"/>
<dbReference type="RefSeq" id="XP_009016827.1">
    <property type="nucleotide sequence ID" value="XM_009018579.1"/>
</dbReference>
<dbReference type="GO" id="GO:0005634">
    <property type="term" value="C:nucleus"/>
    <property type="evidence" value="ECO:0007669"/>
    <property type="project" value="UniProtKB-SubCell"/>
</dbReference>
<keyword evidence="6" id="KW-0539">Nucleus</keyword>
<evidence type="ECO:0000256" key="2">
    <source>
        <dbReference type="ARBA" id="ARBA00022603"/>
    </source>
</evidence>
<proteinExistence type="predicted"/>
<evidence type="ECO:0000256" key="6">
    <source>
        <dbReference type="ARBA" id="ARBA00023242"/>
    </source>
</evidence>
<dbReference type="InterPro" id="IPR012677">
    <property type="entry name" value="Nucleotide-bd_a/b_plait_sf"/>
</dbReference>
<keyword evidence="11" id="KW-1185">Reference proteome</keyword>
<dbReference type="EMBL" id="KB096411">
    <property type="protein sequence ID" value="ESO04894.1"/>
    <property type="molecule type" value="Genomic_DNA"/>
</dbReference>
<evidence type="ECO:0000313" key="11">
    <source>
        <dbReference type="Proteomes" id="UP000015101"/>
    </source>
</evidence>
<dbReference type="GO" id="GO:0032259">
    <property type="term" value="P:methylation"/>
    <property type="evidence" value="ECO:0007669"/>
    <property type="project" value="UniProtKB-KW"/>
</dbReference>
<accession>T1G399</accession>
<dbReference type="InterPro" id="IPR000504">
    <property type="entry name" value="RRM_dom"/>
</dbReference>
<dbReference type="PANTHER" id="PTHR45814:SF2">
    <property type="entry name" value="HISTONE-LYSINE N-METHYLTRANSFERASE SETD1"/>
    <property type="match status" value="1"/>
</dbReference>
<feature type="domain" description="RRM" evidence="8">
    <location>
        <begin position="13"/>
        <end position="91"/>
    </location>
</feature>
<dbReference type="PROSITE" id="PS50102">
    <property type="entry name" value="RRM"/>
    <property type="match status" value="1"/>
</dbReference>
<evidence type="ECO:0000256" key="1">
    <source>
        <dbReference type="ARBA" id="ARBA00004123"/>
    </source>
</evidence>
<dbReference type="PANTHER" id="PTHR45814">
    <property type="entry name" value="HISTONE-LYSINE N-METHYLTRANSFERASE SETD1"/>
    <property type="match status" value="1"/>
</dbReference>
<keyword evidence="2" id="KW-0489">Methyltransferase</keyword>
<evidence type="ECO:0000256" key="5">
    <source>
        <dbReference type="ARBA" id="ARBA00022853"/>
    </source>
</evidence>
<comment type="subcellular location">
    <subcellularLocation>
        <location evidence="1">Nucleus</location>
    </subcellularLocation>
</comment>
<dbReference type="SMART" id="SM00360">
    <property type="entry name" value="RRM"/>
    <property type="match status" value="1"/>
</dbReference>
<dbReference type="HOGENOM" id="CLU_175224_0_0_1"/>
<dbReference type="GO" id="GO:0042800">
    <property type="term" value="F:histone H3K4 methyltransferase activity"/>
    <property type="evidence" value="ECO:0007669"/>
    <property type="project" value="InterPro"/>
</dbReference>
<organism evidence="10 11">
    <name type="scientific">Helobdella robusta</name>
    <name type="common">Californian leech</name>
    <dbReference type="NCBI Taxonomy" id="6412"/>
    <lineage>
        <taxon>Eukaryota</taxon>
        <taxon>Metazoa</taxon>
        <taxon>Spiralia</taxon>
        <taxon>Lophotrochozoa</taxon>
        <taxon>Annelida</taxon>
        <taxon>Clitellata</taxon>
        <taxon>Hirudinea</taxon>
        <taxon>Rhynchobdellida</taxon>
        <taxon>Glossiphoniidae</taxon>
        <taxon>Helobdella</taxon>
    </lineage>
</organism>
<sequence>QVDANYNLPIRPKEVTFSNINNNVNKTFLLEMCQNFGVVQDCNIYYHPINKKHLGLATVLFSTSSAAQRCVEKLNNTSSMGYIINVILDDKGL</sequence>
<dbReference type="Gene3D" id="3.30.70.330">
    <property type="match status" value="1"/>
</dbReference>
<dbReference type="EnsemblMetazoa" id="HelroT78255">
    <property type="protein sequence ID" value="HelroP78255"/>
    <property type="gene ID" value="HelroG78255"/>
</dbReference>
<protein>
    <recommendedName>
        <fullName evidence="8">RRM domain-containing protein</fullName>
    </recommendedName>
</protein>
<dbReference type="InParanoid" id="T1G399"/>
<evidence type="ECO:0000259" key="8">
    <source>
        <dbReference type="PROSITE" id="PS50102"/>
    </source>
</evidence>